<sequence length="196" mass="21294">MGCCGKCCKGLFLTLLSVVTMGVIAACLIAAVIVCKTENINKISKTVFIILIVVCVLACLLFVFSLYASCCGKRCAKIVLGILFLVFSVILIIFGICVLALKDKIMDSVAKIWDITDKDYDAENKQNIEDIFKCCGWNIHLCVSQMTAEKTCKVLLDDTFDKYGKIVGIILIVLAVLLIIGAILAFCSKKGRDSSG</sequence>
<evidence type="ECO:0008006" key="8">
    <source>
        <dbReference type="Google" id="ProtNLM"/>
    </source>
</evidence>
<feature type="transmembrane region" description="Helical" evidence="5">
    <location>
        <begin position="79"/>
        <end position="101"/>
    </location>
</feature>
<dbReference type="InterPro" id="IPR018499">
    <property type="entry name" value="Tetraspanin/Peripherin"/>
</dbReference>
<dbReference type="GeneID" id="94849294"/>
<protein>
    <recommendedName>
        <fullName evidence="8">Tetraspanin family protein</fullName>
    </recommendedName>
</protein>
<accession>A0A1J4KTP3</accession>
<gene>
    <name evidence="6" type="ORF">TRFO_43023</name>
</gene>
<dbReference type="AlphaFoldDB" id="A0A1J4KTP3"/>
<keyword evidence="4 5" id="KW-0472">Membrane</keyword>
<dbReference type="InterPro" id="IPR036259">
    <property type="entry name" value="MFS_trans_sf"/>
</dbReference>
<evidence type="ECO:0000256" key="5">
    <source>
        <dbReference type="SAM" id="Phobius"/>
    </source>
</evidence>
<evidence type="ECO:0000313" key="6">
    <source>
        <dbReference type="EMBL" id="OHT14506.1"/>
    </source>
</evidence>
<organism evidence="6 7">
    <name type="scientific">Tritrichomonas foetus</name>
    <dbReference type="NCBI Taxonomy" id="1144522"/>
    <lineage>
        <taxon>Eukaryota</taxon>
        <taxon>Metamonada</taxon>
        <taxon>Parabasalia</taxon>
        <taxon>Tritrichomonadida</taxon>
        <taxon>Tritrichomonadidae</taxon>
        <taxon>Tritrichomonas</taxon>
    </lineage>
</organism>
<proteinExistence type="predicted"/>
<reference evidence="6" key="1">
    <citation type="submission" date="2016-10" db="EMBL/GenBank/DDBJ databases">
        <authorList>
            <person name="Benchimol M."/>
            <person name="Almeida L.G."/>
            <person name="Vasconcelos A.T."/>
            <person name="Perreira-Neves A."/>
            <person name="Rosa I.A."/>
            <person name="Tasca T."/>
            <person name="Bogo M.R."/>
            <person name="de Souza W."/>
        </authorList>
    </citation>
    <scope>NUCLEOTIDE SEQUENCE [LARGE SCALE GENOMIC DNA]</scope>
    <source>
        <strain evidence="6">K</strain>
    </source>
</reference>
<dbReference type="Pfam" id="PF00335">
    <property type="entry name" value="Tetraspanin"/>
    <property type="match status" value="1"/>
</dbReference>
<dbReference type="GO" id="GO:0016020">
    <property type="term" value="C:membrane"/>
    <property type="evidence" value="ECO:0007669"/>
    <property type="project" value="UniProtKB-SubCell"/>
</dbReference>
<dbReference type="SUPFAM" id="SSF103473">
    <property type="entry name" value="MFS general substrate transporter"/>
    <property type="match status" value="1"/>
</dbReference>
<feature type="transmembrane region" description="Helical" evidence="5">
    <location>
        <begin position="166"/>
        <end position="187"/>
    </location>
</feature>
<evidence type="ECO:0000256" key="3">
    <source>
        <dbReference type="ARBA" id="ARBA00022989"/>
    </source>
</evidence>
<feature type="transmembrane region" description="Helical" evidence="5">
    <location>
        <begin position="46"/>
        <end position="67"/>
    </location>
</feature>
<dbReference type="VEuPathDB" id="TrichDB:TRFO_43023"/>
<evidence type="ECO:0000256" key="4">
    <source>
        <dbReference type="ARBA" id="ARBA00023136"/>
    </source>
</evidence>
<dbReference type="RefSeq" id="XP_068367642.1">
    <property type="nucleotide sequence ID" value="XM_068514590.1"/>
</dbReference>
<keyword evidence="7" id="KW-1185">Reference proteome</keyword>
<comment type="caution">
    <text evidence="6">The sequence shown here is derived from an EMBL/GenBank/DDBJ whole genome shotgun (WGS) entry which is preliminary data.</text>
</comment>
<keyword evidence="3 5" id="KW-1133">Transmembrane helix</keyword>
<evidence type="ECO:0000256" key="2">
    <source>
        <dbReference type="ARBA" id="ARBA00022692"/>
    </source>
</evidence>
<name>A0A1J4KTP3_9EUKA</name>
<dbReference type="EMBL" id="MLAK01000361">
    <property type="protein sequence ID" value="OHT14506.1"/>
    <property type="molecule type" value="Genomic_DNA"/>
</dbReference>
<comment type="subcellular location">
    <subcellularLocation>
        <location evidence="1">Membrane</location>
        <topology evidence="1">Multi-pass membrane protein</topology>
    </subcellularLocation>
</comment>
<evidence type="ECO:0000313" key="7">
    <source>
        <dbReference type="Proteomes" id="UP000179807"/>
    </source>
</evidence>
<keyword evidence="2 5" id="KW-0812">Transmembrane</keyword>
<evidence type="ECO:0000256" key="1">
    <source>
        <dbReference type="ARBA" id="ARBA00004141"/>
    </source>
</evidence>
<dbReference type="Proteomes" id="UP000179807">
    <property type="component" value="Unassembled WGS sequence"/>
</dbReference>
<dbReference type="PROSITE" id="PS51257">
    <property type="entry name" value="PROKAR_LIPOPROTEIN"/>
    <property type="match status" value="1"/>
</dbReference>
<feature type="transmembrane region" description="Helical" evidence="5">
    <location>
        <begin position="12"/>
        <end position="34"/>
    </location>
</feature>